<protein>
    <submittedName>
        <fullName evidence="1">Uncharacterized protein</fullName>
    </submittedName>
</protein>
<evidence type="ECO:0000313" key="1">
    <source>
        <dbReference type="EMBL" id="GGW57074.1"/>
    </source>
</evidence>
<proteinExistence type="predicted"/>
<gene>
    <name evidence="1" type="ORF">GCM10008111_11410</name>
</gene>
<accession>A0ABQ2WLL9</accession>
<evidence type="ECO:0000313" key="2">
    <source>
        <dbReference type="Proteomes" id="UP000634667"/>
    </source>
</evidence>
<comment type="caution">
    <text evidence="1">The sequence shown here is derived from an EMBL/GenBank/DDBJ whole genome shotgun (WGS) entry which is preliminary data.</text>
</comment>
<dbReference type="EMBL" id="BMYR01000004">
    <property type="protein sequence ID" value="GGW57074.1"/>
    <property type="molecule type" value="Genomic_DNA"/>
</dbReference>
<sequence>MEQQLTQLGFKFGINGAHAARSMMLQELTQLLHGRPADASKEDYKQDVVSFNVLHKTSENARKLTFSHMVDLYGLSSDITLFRVFRQLWELSDEAQPLLALQLALTRDPLLRGSMAVILPLQTGELLTREQMEAHLAAPDPHRFSAASLKSFAQNINGSWTQAGFLTGKAKKYRSEPVVTYVNVAFALYLASCEGSSGQRLFTNAWCKLLGQDTVTLYDLAQRASLRGVINFKHASEVVEVTFPNLK</sequence>
<organism evidence="1 2">
    <name type="scientific">Alishewanella tabrizica</name>
    <dbReference type="NCBI Taxonomy" id="671278"/>
    <lineage>
        <taxon>Bacteria</taxon>
        <taxon>Pseudomonadati</taxon>
        <taxon>Pseudomonadota</taxon>
        <taxon>Gammaproteobacteria</taxon>
        <taxon>Alteromonadales</taxon>
        <taxon>Alteromonadaceae</taxon>
        <taxon>Alishewanella</taxon>
    </lineage>
</organism>
<keyword evidence="2" id="KW-1185">Reference proteome</keyword>
<dbReference type="Proteomes" id="UP000634667">
    <property type="component" value="Unassembled WGS sequence"/>
</dbReference>
<reference evidence="2" key="1">
    <citation type="journal article" date="2019" name="Int. J. Syst. Evol. Microbiol.">
        <title>The Global Catalogue of Microorganisms (GCM) 10K type strain sequencing project: providing services to taxonomists for standard genome sequencing and annotation.</title>
        <authorList>
            <consortium name="The Broad Institute Genomics Platform"/>
            <consortium name="The Broad Institute Genome Sequencing Center for Infectious Disease"/>
            <person name="Wu L."/>
            <person name="Ma J."/>
        </authorList>
    </citation>
    <scope>NUCLEOTIDE SEQUENCE [LARGE SCALE GENOMIC DNA]</scope>
    <source>
        <strain evidence="2">KCTC 23723</strain>
    </source>
</reference>
<name>A0ABQ2WLL9_9ALTE</name>
<dbReference type="RefSeq" id="WP_189481402.1">
    <property type="nucleotide sequence ID" value="NZ_BMYR01000004.1"/>
</dbReference>